<dbReference type="Pfam" id="PF00817">
    <property type="entry name" value="IMS"/>
    <property type="match status" value="1"/>
</dbReference>
<dbReference type="InterPro" id="IPR043502">
    <property type="entry name" value="DNA/RNA_pol_sf"/>
</dbReference>
<evidence type="ECO:0000313" key="8">
    <source>
        <dbReference type="EMBL" id="VDK59873.1"/>
    </source>
</evidence>
<evidence type="ECO:0000256" key="1">
    <source>
        <dbReference type="ARBA" id="ARBA00004123"/>
    </source>
</evidence>
<accession>A0A3P6RUJ4</accession>
<dbReference type="GO" id="GO:0005634">
    <property type="term" value="C:nucleus"/>
    <property type="evidence" value="ECO:0007669"/>
    <property type="project" value="UniProtKB-SubCell"/>
</dbReference>
<dbReference type="SUPFAM" id="SSF56672">
    <property type="entry name" value="DNA/RNA polymerases"/>
    <property type="match status" value="1"/>
</dbReference>
<dbReference type="OrthoDB" id="5829345at2759"/>
<organism evidence="8 9">
    <name type="scientific">Cylicostephanus goldi</name>
    <name type="common">Nematode worm</name>
    <dbReference type="NCBI Taxonomy" id="71465"/>
    <lineage>
        <taxon>Eukaryota</taxon>
        <taxon>Metazoa</taxon>
        <taxon>Ecdysozoa</taxon>
        <taxon>Nematoda</taxon>
        <taxon>Chromadorea</taxon>
        <taxon>Rhabditida</taxon>
        <taxon>Rhabditina</taxon>
        <taxon>Rhabditomorpha</taxon>
        <taxon>Strongyloidea</taxon>
        <taxon>Strongylidae</taxon>
        <taxon>Cylicostephanus</taxon>
    </lineage>
</organism>
<evidence type="ECO:0000256" key="4">
    <source>
        <dbReference type="ARBA" id="ARBA00022763"/>
    </source>
</evidence>
<evidence type="ECO:0000256" key="2">
    <source>
        <dbReference type="ARBA" id="ARBA00022679"/>
    </source>
</evidence>
<dbReference type="GO" id="GO:0035861">
    <property type="term" value="C:site of double-strand break"/>
    <property type="evidence" value="ECO:0007669"/>
    <property type="project" value="TreeGrafter"/>
</dbReference>
<keyword evidence="4" id="KW-0227">DNA damage</keyword>
<dbReference type="InterPro" id="IPR052230">
    <property type="entry name" value="DNA_polymerase_eta"/>
</dbReference>
<dbReference type="InterPro" id="IPR043128">
    <property type="entry name" value="Rev_trsase/Diguanyl_cyclase"/>
</dbReference>
<comment type="subcellular location">
    <subcellularLocation>
        <location evidence="1">Nucleus</location>
    </subcellularLocation>
</comment>
<keyword evidence="3" id="KW-0479">Metal-binding</keyword>
<dbReference type="PANTHER" id="PTHR45873">
    <property type="entry name" value="DNA POLYMERASE ETA"/>
    <property type="match status" value="1"/>
</dbReference>
<dbReference type="PANTHER" id="PTHR45873:SF1">
    <property type="entry name" value="DNA POLYMERASE ETA"/>
    <property type="match status" value="1"/>
</dbReference>
<dbReference type="GO" id="GO:0005657">
    <property type="term" value="C:replication fork"/>
    <property type="evidence" value="ECO:0007669"/>
    <property type="project" value="TreeGrafter"/>
</dbReference>
<dbReference type="GO" id="GO:0003887">
    <property type="term" value="F:DNA-directed DNA polymerase activity"/>
    <property type="evidence" value="ECO:0007669"/>
    <property type="project" value="TreeGrafter"/>
</dbReference>
<dbReference type="AlphaFoldDB" id="A0A3P6RUJ4"/>
<keyword evidence="5" id="KW-0234">DNA repair</keyword>
<dbReference type="Gene3D" id="3.30.70.270">
    <property type="match status" value="1"/>
</dbReference>
<dbReference type="GO" id="GO:0046872">
    <property type="term" value="F:metal ion binding"/>
    <property type="evidence" value="ECO:0007669"/>
    <property type="project" value="UniProtKB-KW"/>
</dbReference>
<dbReference type="GO" id="GO:0042276">
    <property type="term" value="P:error-prone translesion synthesis"/>
    <property type="evidence" value="ECO:0007669"/>
    <property type="project" value="TreeGrafter"/>
</dbReference>
<dbReference type="Proteomes" id="UP000271889">
    <property type="component" value="Unassembled WGS sequence"/>
</dbReference>
<proteinExistence type="predicted"/>
<feature type="domain" description="UmuC" evidence="7">
    <location>
        <begin position="77"/>
        <end position="138"/>
    </location>
</feature>
<reference evidence="8 9" key="1">
    <citation type="submission" date="2018-11" db="EMBL/GenBank/DDBJ databases">
        <authorList>
            <consortium name="Pathogen Informatics"/>
        </authorList>
    </citation>
    <scope>NUCLEOTIDE SEQUENCE [LARGE SCALE GENOMIC DNA]</scope>
</reference>
<keyword evidence="6" id="KW-0539">Nucleus</keyword>
<evidence type="ECO:0000256" key="6">
    <source>
        <dbReference type="ARBA" id="ARBA00023242"/>
    </source>
</evidence>
<dbReference type="InterPro" id="IPR001126">
    <property type="entry name" value="UmuC"/>
</dbReference>
<dbReference type="EMBL" id="UYRV01013819">
    <property type="protein sequence ID" value="VDK59873.1"/>
    <property type="molecule type" value="Genomic_DNA"/>
</dbReference>
<evidence type="ECO:0000256" key="3">
    <source>
        <dbReference type="ARBA" id="ARBA00022723"/>
    </source>
</evidence>
<gene>
    <name evidence="8" type="ORF">CGOC_LOCUS4818</name>
</gene>
<dbReference type="GO" id="GO:0006281">
    <property type="term" value="P:DNA repair"/>
    <property type="evidence" value="ECO:0007669"/>
    <property type="project" value="UniProtKB-KW"/>
</dbReference>
<evidence type="ECO:0000313" key="9">
    <source>
        <dbReference type="Proteomes" id="UP000271889"/>
    </source>
</evidence>
<evidence type="ECO:0000259" key="7">
    <source>
        <dbReference type="PROSITE" id="PS50173"/>
    </source>
</evidence>
<dbReference type="PROSITE" id="PS50173">
    <property type="entry name" value="UMUC"/>
    <property type="match status" value="1"/>
</dbReference>
<dbReference type="GO" id="GO:0009314">
    <property type="term" value="P:response to radiation"/>
    <property type="evidence" value="ECO:0007669"/>
    <property type="project" value="TreeGrafter"/>
</dbReference>
<keyword evidence="9" id="KW-1185">Reference proteome</keyword>
<protein>
    <recommendedName>
        <fullName evidence="7">UmuC domain-containing protein</fullName>
    </recommendedName>
</protein>
<keyword evidence="2" id="KW-0808">Transferase</keyword>
<evidence type="ECO:0000256" key="5">
    <source>
        <dbReference type="ARBA" id="ARBA00023204"/>
    </source>
</evidence>
<sequence>MTELVDKTILEFGAAQLLQNLTSNLSTTLPTTHVADGNDRGNEDVYDREASVRSWLDNRCATEISHLRLAVAAEFVEQMRARIRECTQFYCSGGIGNNKMLAKLICARHKPRQQTIIPFDFVPAIFSETRVGDIRMLGGKLGHAIQGLLPVEVCCLPYSYAL</sequence>
<name>A0A3P6RUJ4_CYLGO</name>